<reference evidence="2 3" key="1">
    <citation type="journal article" date="2023" name="Sci. Data">
        <title>Genome assembly of the Korean intertidal mud-creeper Batillaria attramentaria.</title>
        <authorList>
            <person name="Patra A.K."/>
            <person name="Ho P.T."/>
            <person name="Jun S."/>
            <person name="Lee S.J."/>
            <person name="Kim Y."/>
            <person name="Won Y.J."/>
        </authorList>
    </citation>
    <scope>NUCLEOTIDE SEQUENCE [LARGE SCALE GENOMIC DNA]</scope>
    <source>
        <strain evidence="2">Wonlab-2016</strain>
    </source>
</reference>
<accession>A0ABD0LPS9</accession>
<keyword evidence="3" id="KW-1185">Reference proteome</keyword>
<feature type="compositionally biased region" description="Low complexity" evidence="1">
    <location>
        <begin position="20"/>
        <end position="38"/>
    </location>
</feature>
<evidence type="ECO:0000313" key="3">
    <source>
        <dbReference type="Proteomes" id="UP001519460"/>
    </source>
</evidence>
<comment type="caution">
    <text evidence="2">The sequence shown here is derived from an EMBL/GenBank/DDBJ whole genome shotgun (WGS) entry which is preliminary data.</text>
</comment>
<evidence type="ECO:0000256" key="1">
    <source>
        <dbReference type="SAM" id="MobiDB-lite"/>
    </source>
</evidence>
<dbReference type="AlphaFoldDB" id="A0ABD0LPS9"/>
<name>A0ABD0LPS9_9CAEN</name>
<dbReference type="Proteomes" id="UP001519460">
    <property type="component" value="Unassembled WGS sequence"/>
</dbReference>
<proteinExistence type="predicted"/>
<organism evidence="2 3">
    <name type="scientific">Batillaria attramentaria</name>
    <dbReference type="NCBI Taxonomy" id="370345"/>
    <lineage>
        <taxon>Eukaryota</taxon>
        <taxon>Metazoa</taxon>
        <taxon>Spiralia</taxon>
        <taxon>Lophotrochozoa</taxon>
        <taxon>Mollusca</taxon>
        <taxon>Gastropoda</taxon>
        <taxon>Caenogastropoda</taxon>
        <taxon>Sorbeoconcha</taxon>
        <taxon>Cerithioidea</taxon>
        <taxon>Batillariidae</taxon>
        <taxon>Batillaria</taxon>
    </lineage>
</organism>
<gene>
    <name evidence="2" type="ORF">BaRGS_00007363</name>
</gene>
<dbReference type="EMBL" id="JACVVK020000032">
    <property type="protein sequence ID" value="KAK7501238.1"/>
    <property type="molecule type" value="Genomic_DNA"/>
</dbReference>
<evidence type="ECO:0000313" key="2">
    <source>
        <dbReference type="EMBL" id="KAK7501238.1"/>
    </source>
</evidence>
<protein>
    <submittedName>
        <fullName evidence="2">Uncharacterized protein</fullName>
    </submittedName>
</protein>
<sequence length="142" mass="16197">MPEVQLHPQHRGLDLAIVPGSQGKSSSGDSSQAYYQSQTRKMRPKLQPGERLLKTPPPPPDLQALQAIVTWHRTLLVKPQNEGKLDTFKRYICLACENAEWKPFSMSLRYRYRKIANWTPSVLKFAVCGADNERMLAAHLRI</sequence>
<feature type="region of interest" description="Disordered" evidence="1">
    <location>
        <begin position="1"/>
        <end position="59"/>
    </location>
</feature>